<dbReference type="Proteomes" id="UP000053411">
    <property type="component" value="Unassembled WGS sequence"/>
</dbReference>
<organism evidence="6 7">
    <name type="scientific">Fonsecaea multimorphosa CBS 102226</name>
    <dbReference type="NCBI Taxonomy" id="1442371"/>
    <lineage>
        <taxon>Eukaryota</taxon>
        <taxon>Fungi</taxon>
        <taxon>Dikarya</taxon>
        <taxon>Ascomycota</taxon>
        <taxon>Pezizomycotina</taxon>
        <taxon>Eurotiomycetes</taxon>
        <taxon>Chaetothyriomycetidae</taxon>
        <taxon>Chaetothyriales</taxon>
        <taxon>Herpotrichiellaceae</taxon>
        <taxon>Fonsecaea</taxon>
    </lineage>
</organism>
<dbReference type="AlphaFoldDB" id="A0A0D2K406"/>
<sequence>MATPTKTFPICGVAYVGQIEHEYMHGKKLSVCANCLALGFQKPLRRCQGCLLVDYCSKECQKAHWRKHKSFCNMVQGKGDPNAYLSSYTHDEVLRLVIDAYRLRVETDHLSRDEDHGIYYPGKPIDGLVWAKGDGEHHFLKPPNILLGLLLILCTIASDDFQRFLDLAEDSKILPKWWTFEDRMQCLSLAIDKNDPESIFRPINQTELPQRYEGDMAIRLALAILAEMCVGYDGKGPAKDDTWFQEFQEFLDLHPEERARLIRGSIEMVDSVLKEHGEEFAQKPN</sequence>
<name>A0A0D2K406_9EURO</name>
<dbReference type="EMBL" id="KN848066">
    <property type="protein sequence ID" value="KIY00553.1"/>
    <property type="molecule type" value="Genomic_DNA"/>
</dbReference>
<dbReference type="PROSITE" id="PS50865">
    <property type="entry name" value="ZF_MYND_2"/>
    <property type="match status" value="1"/>
</dbReference>
<dbReference type="OrthoDB" id="432970at2759"/>
<evidence type="ECO:0000256" key="1">
    <source>
        <dbReference type="ARBA" id="ARBA00022723"/>
    </source>
</evidence>
<reference evidence="6 7" key="1">
    <citation type="submission" date="2015-01" db="EMBL/GenBank/DDBJ databases">
        <title>The Genome Sequence of Fonsecaea multimorphosa CBS 102226.</title>
        <authorList>
            <consortium name="The Broad Institute Genomics Platform"/>
            <person name="Cuomo C."/>
            <person name="de Hoog S."/>
            <person name="Gorbushina A."/>
            <person name="Stielow B."/>
            <person name="Teixiera M."/>
            <person name="Abouelleil A."/>
            <person name="Chapman S.B."/>
            <person name="Priest M."/>
            <person name="Young S.K."/>
            <person name="Wortman J."/>
            <person name="Nusbaum C."/>
            <person name="Birren B."/>
        </authorList>
    </citation>
    <scope>NUCLEOTIDE SEQUENCE [LARGE SCALE GENOMIC DNA]</scope>
    <source>
        <strain evidence="6 7">CBS 102226</strain>
    </source>
</reference>
<evidence type="ECO:0000313" key="7">
    <source>
        <dbReference type="Proteomes" id="UP000053411"/>
    </source>
</evidence>
<evidence type="ECO:0000256" key="4">
    <source>
        <dbReference type="PROSITE-ProRule" id="PRU00134"/>
    </source>
</evidence>
<keyword evidence="7" id="KW-1185">Reference proteome</keyword>
<dbReference type="Pfam" id="PF01753">
    <property type="entry name" value="zf-MYND"/>
    <property type="match status" value="1"/>
</dbReference>
<accession>A0A0D2K406</accession>
<keyword evidence="2 4" id="KW-0863">Zinc-finger</keyword>
<dbReference type="RefSeq" id="XP_016634675.1">
    <property type="nucleotide sequence ID" value="XM_016773729.1"/>
</dbReference>
<dbReference type="Gene3D" id="6.10.140.2220">
    <property type="match status" value="1"/>
</dbReference>
<dbReference type="VEuPathDB" id="FungiDB:Z520_03216"/>
<evidence type="ECO:0000256" key="3">
    <source>
        <dbReference type="ARBA" id="ARBA00022833"/>
    </source>
</evidence>
<dbReference type="GeneID" id="27708962"/>
<keyword evidence="1" id="KW-0479">Metal-binding</keyword>
<dbReference type="InterPro" id="IPR002893">
    <property type="entry name" value="Znf_MYND"/>
</dbReference>
<dbReference type="PROSITE" id="PS01360">
    <property type="entry name" value="ZF_MYND_1"/>
    <property type="match status" value="1"/>
</dbReference>
<proteinExistence type="predicted"/>
<dbReference type="STRING" id="1442371.A0A0D2K406"/>
<evidence type="ECO:0000313" key="6">
    <source>
        <dbReference type="EMBL" id="KIY00553.1"/>
    </source>
</evidence>
<evidence type="ECO:0000256" key="2">
    <source>
        <dbReference type="ARBA" id="ARBA00022771"/>
    </source>
</evidence>
<protein>
    <recommendedName>
        <fullName evidence="5">MYND-type domain-containing protein</fullName>
    </recommendedName>
</protein>
<dbReference type="GO" id="GO:0008270">
    <property type="term" value="F:zinc ion binding"/>
    <property type="evidence" value="ECO:0007669"/>
    <property type="project" value="UniProtKB-KW"/>
</dbReference>
<evidence type="ECO:0000259" key="5">
    <source>
        <dbReference type="PROSITE" id="PS50865"/>
    </source>
</evidence>
<feature type="domain" description="MYND-type" evidence="5">
    <location>
        <begin position="32"/>
        <end position="72"/>
    </location>
</feature>
<keyword evidence="3" id="KW-0862">Zinc</keyword>
<gene>
    <name evidence="6" type="ORF">Z520_03216</name>
</gene>
<dbReference type="SUPFAM" id="SSF144232">
    <property type="entry name" value="HIT/MYND zinc finger-like"/>
    <property type="match status" value="1"/>
</dbReference>